<dbReference type="Proteomes" id="UP000238937">
    <property type="component" value="Unassembled WGS sequence"/>
</dbReference>
<feature type="chain" id="PRO_5015529228" evidence="1">
    <location>
        <begin position="36"/>
        <end position="153"/>
    </location>
</feature>
<dbReference type="AlphaFoldDB" id="A0A2T1FAU4"/>
<comment type="caution">
    <text evidence="2">The sequence shown here is derived from an EMBL/GenBank/DDBJ whole genome shotgun (WGS) entry which is preliminary data.</text>
</comment>
<protein>
    <submittedName>
        <fullName evidence="2">Uncharacterized protein</fullName>
    </submittedName>
</protein>
<organism evidence="2 3">
    <name type="scientific">Chamaesiphon polymorphus CCALA 037</name>
    <dbReference type="NCBI Taxonomy" id="2107692"/>
    <lineage>
        <taxon>Bacteria</taxon>
        <taxon>Bacillati</taxon>
        <taxon>Cyanobacteriota</taxon>
        <taxon>Cyanophyceae</taxon>
        <taxon>Gomontiellales</taxon>
        <taxon>Chamaesiphonaceae</taxon>
        <taxon>Chamaesiphon</taxon>
    </lineage>
</organism>
<gene>
    <name evidence="2" type="ORF">C7B77_26895</name>
</gene>
<dbReference type="RefSeq" id="WP_106312260.1">
    <property type="nucleotide sequence ID" value="NZ_PVWO01000598.1"/>
</dbReference>
<feature type="signal peptide" evidence="1">
    <location>
        <begin position="1"/>
        <end position="35"/>
    </location>
</feature>
<proteinExistence type="predicted"/>
<keyword evidence="1" id="KW-0732">Signal</keyword>
<evidence type="ECO:0000313" key="3">
    <source>
        <dbReference type="Proteomes" id="UP000238937"/>
    </source>
</evidence>
<sequence length="153" mass="17236">MSTTSKPSTNPIDLAKLLVTSIAIGATLGSSATNAATVPATANNLPAQNQIATAKYLEGFFIDSDWSVNIYRQNGRYYYRGTNLHTQAYLNLAGGNVYKAGNKQVYTWHNRGTKYRVTWQPKYPHTIRLYVIDNYGRVVVNRLLQWQKAEDFL</sequence>
<evidence type="ECO:0000313" key="2">
    <source>
        <dbReference type="EMBL" id="PSB42130.1"/>
    </source>
</evidence>
<reference evidence="2 3" key="1">
    <citation type="submission" date="2018-03" db="EMBL/GenBank/DDBJ databases">
        <title>The ancient ancestry and fast evolution of plastids.</title>
        <authorList>
            <person name="Moore K.R."/>
            <person name="Magnabosco C."/>
            <person name="Momper L."/>
            <person name="Gold D.A."/>
            <person name="Bosak T."/>
            <person name="Fournier G.P."/>
        </authorList>
    </citation>
    <scope>NUCLEOTIDE SEQUENCE [LARGE SCALE GENOMIC DNA]</scope>
    <source>
        <strain evidence="2 3">CCALA 037</strain>
    </source>
</reference>
<dbReference type="OrthoDB" id="462221at2"/>
<dbReference type="EMBL" id="PVWO01000598">
    <property type="protein sequence ID" value="PSB42130.1"/>
    <property type="molecule type" value="Genomic_DNA"/>
</dbReference>
<evidence type="ECO:0000256" key="1">
    <source>
        <dbReference type="SAM" id="SignalP"/>
    </source>
</evidence>
<accession>A0A2T1FAU4</accession>
<name>A0A2T1FAU4_9CYAN</name>
<keyword evidence="3" id="KW-1185">Reference proteome</keyword>